<dbReference type="RefSeq" id="WP_094512072.1">
    <property type="nucleotide sequence ID" value="NZ_NGPX01000042.1"/>
</dbReference>
<dbReference type="AlphaFoldDB" id="A0AB73PX05"/>
<gene>
    <name evidence="1" type="ORF">CBG15_07720</name>
</gene>
<evidence type="ECO:0000313" key="1">
    <source>
        <dbReference type="EMBL" id="OYS92955.1"/>
    </source>
</evidence>
<reference evidence="1 2" key="1">
    <citation type="submission" date="2017-05" db="EMBL/GenBank/DDBJ databases">
        <authorList>
            <person name="Lin X.B."/>
            <person name="Stothard P."/>
            <person name="Tasseva G."/>
            <person name="Walter J."/>
        </authorList>
    </citation>
    <scope>NUCLEOTIDE SEQUENCE [LARGE SCALE GENOMIC DNA]</scope>
    <source>
        <strain evidence="1 2">105n</strain>
    </source>
</reference>
<evidence type="ECO:0000313" key="2">
    <source>
        <dbReference type="Proteomes" id="UP000216681"/>
    </source>
</evidence>
<organism evidence="1 2">
    <name type="scientific">Limosilactobacillus reuteri</name>
    <name type="common">Lactobacillus reuteri</name>
    <dbReference type="NCBI Taxonomy" id="1598"/>
    <lineage>
        <taxon>Bacteria</taxon>
        <taxon>Bacillati</taxon>
        <taxon>Bacillota</taxon>
        <taxon>Bacilli</taxon>
        <taxon>Lactobacillales</taxon>
        <taxon>Lactobacillaceae</taxon>
        <taxon>Limosilactobacillus</taxon>
    </lineage>
</organism>
<reference evidence="1 2" key="2">
    <citation type="submission" date="2017-09" db="EMBL/GenBank/DDBJ databases">
        <title>Tripartite evolution among Lactobacillus johnsonii, Lactobacillus taiwanensis, Lactobacillus reuteri and their rodent host.</title>
        <authorList>
            <person name="Wang T."/>
            <person name="Knowles S."/>
            <person name="Cheng C."/>
        </authorList>
    </citation>
    <scope>NUCLEOTIDE SEQUENCE [LARGE SCALE GENOMIC DNA]</scope>
    <source>
        <strain evidence="1 2">105n</strain>
    </source>
</reference>
<sequence length="336" mass="38594">MNIRKNTIIYVGCPAFNKTGGTELAHQLVREINELGGHAKILYYDITVKNNAETVNPAFRNYVDSYSIIKDVDDVADNVLVAPEINIQMLDNFDNIQKVIWWMSVDNFLKTNGFSNAVKFYGRFKAVKLLLKRRISILKKTLSNDILHLYQSEYAREFLANNGISNSKRLSDYLNSVYLDTADVSFENRENNVLYNPKKGIDFTQKLISAYPNYNWVPIQNMSNTEVRSLLLRSKVYIDFGNHPGKDRFPREAAISGCCIITGMDGSAKNNVDICIPKKYKIKAEDKNIPRIISVVDDCLQSYNTKIDDFSQYRKVILLEKENFKDDVKNIFAKDF</sequence>
<proteinExistence type="predicted"/>
<dbReference type="Proteomes" id="UP000216681">
    <property type="component" value="Unassembled WGS sequence"/>
</dbReference>
<accession>A0AB73PX05</accession>
<name>A0AB73PX05_LIMRT</name>
<dbReference type="EMBL" id="NGPX01000042">
    <property type="protein sequence ID" value="OYS92955.1"/>
    <property type="molecule type" value="Genomic_DNA"/>
</dbReference>
<evidence type="ECO:0008006" key="3">
    <source>
        <dbReference type="Google" id="ProtNLM"/>
    </source>
</evidence>
<comment type="caution">
    <text evidence="1">The sequence shown here is derived from an EMBL/GenBank/DDBJ whole genome shotgun (WGS) entry which is preliminary data.</text>
</comment>
<protein>
    <recommendedName>
        <fullName evidence="3">Glycosyltransferase family 1 protein</fullName>
    </recommendedName>
</protein>